<evidence type="ECO:0000256" key="9">
    <source>
        <dbReference type="ARBA" id="ARBA00023136"/>
    </source>
</evidence>
<evidence type="ECO:0000256" key="3">
    <source>
        <dbReference type="ARBA" id="ARBA00022676"/>
    </source>
</evidence>
<dbReference type="GO" id="GO:0016758">
    <property type="term" value="F:hexosyltransferase activity"/>
    <property type="evidence" value="ECO:0007669"/>
    <property type="project" value="InterPro"/>
</dbReference>
<evidence type="ECO:0000256" key="7">
    <source>
        <dbReference type="ARBA" id="ARBA00022989"/>
    </source>
</evidence>
<protein>
    <recommendedName>
        <fullName evidence="11">Hexosyltransferase</fullName>
        <ecNumber evidence="11">2.4.1.-</ecNumber>
    </recommendedName>
</protein>
<dbReference type="OrthoDB" id="5512589at2759"/>
<keyword evidence="5 11" id="KW-0812">Transmembrane</keyword>
<dbReference type="GO" id="GO:0006493">
    <property type="term" value="P:protein O-linked glycosylation"/>
    <property type="evidence" value="ECO:0007669"/>
    <property type="project" value="TreeGrafter"/>
</dbReference>
<keyword evidence="9 11" id="KW-0472">Membrane</keyword>
<keyword evidence="7 11" id="KW-1133">Transmembrane helix</keyword>
<evidence type="ECO:0000256" key="2">
    <source>
        <dbReference type="ARBA" id="ARBA00008661"/>
    </source>
</evidence>
<name>A0A834XV20_APHGI</name>
<dbReference type="EMBL" id="JACMRX010000003">
    <property type="protein sequence ID" value="KAF7994003.1"/>
    <property type="molecule type" value="Genomic_DNA"/>
</dbReference>
<dbReference type="InterPro" id="IPR002659">
    <property type="entry name" value="Glyco_trans_31"/>
</dbReference>
<keyword evidence="4" id="KW-0808">Transferase</keyword>
<evidence type="ECO:0000256" key="4">
    <source>
        <dbReference type="ARBA" id="ARBA00022679"/>
    </source>
</evidence>
<dbReference type="Gene3D" id="3.90.550.50">
    <property type="match status" value="1"/>
</dbReference>
<evidence type="ECO:0000313" key="12">
    <source>
        <dbReference type="EMBL" id="KAF7994003.1"/>
    </source>
</evidence>
<evidence type="ECO:0000256" key="11">
    <source>
        <dbReference type="RuleBase" id="RU363063"/>
    </source>
</evidence>
<keyword evidence="6 11" id="KW-0735">Signal-anchor</keyword>
<keyword evidence="13" id="KW-1185">Reference proteome</keyword>
<reference evidence="12 13" key="1">
    <citation type="submission" date="2020-08" db="EMBL/GenBank/DDBJ databases">
        <title>Aphidius gifuensis genome sequencing and assembly.</title>
        <authorList>
            <person name="Du Z."/>
        </authorList>
    </citation>
    <scope>NUCLEOTIDE SEQUENCE [LARGE SCALE GENOMIC DNA]</scope>
    <source>
        <strain evidence="12">YNYX2018</strain>
        <tissue evidence="12">Adults</tissue>
    </source>
</reference>
<evidence type="ECO:0000256" key="1">
    <source>
        <dbReference type="ARBA" id="ARBA00004323"/>
    </source>
</evidence>
<dbReference type="GO" id="GO:0000139">
    <property type="term" value="C:Golgi membrane"/>
    <property type="evidence" value="ECO:0007669"/>
    <property type="project" value="UniProtKB-SubCell"/>
</dbReference>
<keyword evidence="10" id="KW-0325">Glycoprotein</keyword>
<proteinExistence type="inferred from homology"/>
<accession>A0A834XV20</accession>
<sequence length="397" mass="45065">MDRVRLFPMELPRAVNISGNNNVRGRLSFVKRLALCCIVLAGLGLLYVPAYHSAREPIELGDTASIGSSGITRYVESFEQLEGWSFNTSRNLHSYISSNNNTTILSPDELCASSPYLVIIICSAIGNHNSRNAIRNTWGSDEYLNKFNLTVKIAFLLGQNDNDTLNNAVVDENDEYGDIIQATFHDTYNNLTLKSVMMLKWVTKYCSHATYLMKTDDDMYINVDNLLLSLSSRTSNNGVLLGSLICNAHPISDPKNKWYTPKYMFSEKTYPNYLSGTGYVMSLDVADKLYKSALSTPLLHLEDVYITGLCAKKSNIRPINHPGFSYVQRKFDTCVLRNTITNHRVNSSMMYAIWNKIRDTKISCPKLDDKKKQVLNRQRRNIGYYMSNRRTITNRCA</sequence>
<dbReference type="FunFam" id="3.90.550.50:FF:000001">
    <property type="entry name" value="Hexosyltransferase"/>
    <property type="match status" value="1"/>
</dbReference>
<comment type="subcellular location">
    <subcellularLocation>
        <location evidence="1 11">Golgi apparatus membrane</location>
        <topology evidence="1 11">Single-pass type II membrane protein</topology>
    </subcellularLocation>
</comment>
<dbReference type="Pfam" id="PF01762">
    <property type="entry name" value="Galactosyl_T"/>
    <property type="match status" value="1"/>
</dbReference>
<gene>
    <name evidence="12" type="ORF">HCN44_011272</name>
</gene>
<organism evidence="12 13">
    <name type="scientific">Aphidius gifuensis</name>
    <name type="common">Parasitoid wasp</name>
    <dbReference type="NCBI Taxonomy" id="684658"/>
    <lineage>
        <taxon>Eukaryota</taxon>
        <taxon>Metazoa</taxon>
        <taxon>Ecdysozoa</taxon>
        <taxon>Arthropoda</taxon>
        <taxon>Hexapoda</taxon>
        <taxon>Insecta</taxon>
        <taxon>Pterygota</taxon>
        <taxon>Neoptera</taxon>
        <taxon>Endopterygota</taxon>
        <taxon>Hymenoptera</taxon>
        <taxon>Apocrita</taxon>
        <taxon>Ichneumonoidea</taxon>
        <taxon>Braconidae</taxon>
        <taxon>Aphidiinae</taxon>
        <taxon>Aphidius</taxon>
    </lineage>
</organism>
<dbReference type="EC" id="2.4.1.-" evidence="11"/>
<dbReference type="PANTHER" id="PTHR11214">
    <property type="entry name" value="BETA-1,3-N-ACETYLGLUCOSAMINYLTRANSFERASE"/>
    <property type="match status" value="1"/>
</dbReference>
<evidence type="ECO:0000256" key="10">
    <source>
        <dbReference type="ARBA" id="ARBA00023180"/>
    </source>
</evidence>
<dbReference type="AlphaFoldDB" id="A0A834XV20"/>
<evidence type="ECO:0000256" key="6">
    <source>
        <dbReference type="ARBA" id="ARBA00022968"/>
    </source>
</evidence>
<keyword evidence="3 11" id="KW-0328">Glycosyltransferase</keyword>
<keyword evidence="8 11" id="KW-0333">Golgi apparatus</keyword>
<evidence type="ECO:0000313" key="13">
    <source>
        <dbReference type="Proteomes" id="UP000639338"/>
    </source>
</evidence>
<dbReference type="PANTHER" id="PTHR11214:SF314">
    <property type="entry name" value="HEXOSYLTRANSFERASE"/>
    <property type="match status" value="1"/>
</dbReference>
<comment type="caution">
    <text evidence="12">The sequence shown here is derived from an EMBL/GenBank/DDBJ whole genome shotgun (WGS) entry which is preliminary data.</text>
</comment>
<comment type="similarity">
    <text evidence="2 11">Belongs to the glycosyltransferase 31 family.</text>
</comment>
<dbReference type="Proteomes" id="UP000639338">
    <property type="component" value="Unassembled WGS sequence"/>
</dbReference>
<evidence type="ECO:0000256" key="5">
    <source>
        <dbReference type="ARBA" id="ARBA00022692"/>
    </source>
</evidence>
<feature type="transmembrane region" description="Helical" evidence="11">
    <location>
        <begin position="33"/>
        <end position="51"/>
    </location>
</feature>
<evidence type="ECO:0000256" key="8">
    <source>
        <dbReference type="ARBA" id="ARBA00023034"/>
    </source>
</evidence>